<dbReference type="OrthoDB" id="6505985at2759"/>
<dbReference type="SUPFAM" id="SSF53448">
    <property type="entry name" value="Nucleotide-diphospho-sugar transferases"/>
    <property type="match status" value="1"/>
</dbReference>
<accession>A0A7R9LND3</accession>
<dbReference type="Pfam" id="PF07859">
    <property type="entry name" value="Abhydrolase_3"/>
    <property type="match status" value="1"/>
</dbReference>
<sequence length="2044" mass="230348">MFYILRQPFNSYNNYQDIIIPDPNPYDNITGYPDKIVPNIVHYVLFTIHRIEFAHFLSIVSALRNQRPDIIYIHCDCHELEGQYFKRTLNIAHSINTRIIVRQIEKPTKIFGRPLSTDYLDWHASDVTRIRVLMEFGGIYLDRDVYVCKSLDPFRHFEMTLNWDFGQYLGSQVLVAHKRARFLRLWYETYRDYDKEQWYYNAGILPTTRILYNRSHLVHRVMGGFGADGEAVCPKVFKEYDRNWRKDFYTIHLILRDNEISYLDWCFGDENNYPPHINLHYFGDCIDVNTTSGVVRGLTIDVLNTSVDQFLGIPYAEPPVGALRFAKPFDVNTTSGVVRGLTIDVLNTSVDQFLGIPYAEPPVGALRFAKPVPFKEPIKGIIDATKPGNSCVQRLQDVDRDLLGNLTLSEDCLVLNIWTHNVGNNNSSKDSSLKPVMFWIYGGGLSGGSIFSTSVYNGSVLATHDVLLVAPNYRLGPFGFLYGDREDAPGNVGFYDQLLALKWVRDNIHLFGGDRDQITIFGESAGSWSVSAHVLSPLSKGLFRRAIMQSGAHMYNKDRDVINKTEALTQSKQIAKQLNCSETEDWLQCLRKVDAKEFIQFIKSMTPPILGTEFLPKSAAQAFRDHTFNADIDIIAGITRDEGSLLTPLVLRHSDIETVDDFKAYVRESDDLYHGLDVEKVSEFYLKNVGTSSPEAIRWAFYRFFGDLMMNCPTYLFAKQFAANVLAKQKVYFYELSYQSQYFAQHLYCNESELANRMNNGLNYWAIIIIDVNTTSGVVRGLTIDVLNTSIDQFLGIPYAEPPVGALSNVLINTTSGLVMGQTIMVLNTKINQYLSVPYAKPPVGKLRFSPPKPFKKLKNTVIDGRAPGNSCVQKFVKELDFVVVGNLTLSEDCLVLNIWTPHTKNPSRAQPLKPVMFWIHGGGLFIGSIFQSQYNASALAAHDVVVVSVNYRLGPFGFLYGSDESAPGNVGFYDQLLALKWVRENIHQFGGNKDEITIFGESAGSWSVSVHLLSPLSKGLFKRGIMESGAHFYNREKDPVSKDIALSQAKAFAQTLNCSSDKWLDCLRGIDAKELMNKYSTSVQVFPLLDTELLPMGAQKAFEQKLFNKDLDVMAGVARNEGSILMRNLLTPNLTVDDFNKFVPLLDYFYHNIDIKKVQQFYLQSIDKNSSEAIKWAEFDLFSDLTMICSTYLFAKNYALHSSAGSVYFYEQTYQRKAYLNTTEYGVTHFSDIDYVFGLPLLEPKPSDTPIDVKFTKDVMQMWTNFAKYGIDVNTTSGVVRGLTIDVLNTSVDQFLGIPYAEPPVGALRFAKPVPLKTSVKTVIDSRAPGNSCVQKFIKDLDFVVVDNLTLSEDCLVLNIWTPYTRKPLTGQPLKPVMFWIYGGGLLIGSIFQSQYNASALAAHDVVVVSANYRLGPFGFLYGSDESAPGNVGFYDQLLALKWVRENIHQFGGNKDEITIFGESAGSWSVSVHLLSPLSKGLFKRGIMESGAHFYNREKDPVSKDMALSQAKAFAQTLNCSSDKWLDCLRGIDAKELMDKYSTSVQVYPLLDTELLPMGAQKAFEQHLFNKDLDVMAGVARNEGSILMKNRLTQNLTVDDLKALVPLLDYFYHNIDIKKVEEFYLQSIDKNSSEAIKWAEFDLFGDITMTCPTYLFAKNYALHSSAGSVYFYEQTYQRKAFLNTTEYGVTHFSDIDYVFGLPLLEPKPSDTPIDVQFTKDVMQMWTNFAKYGNKNSVVVNTSSGRVRGQTITALNRLIDQYLGIPYAEPPVGRLRFSPTKPLKRPLNTLIDGTVAGKSCIQKFVTELFFDVVGNITQSEDCLVLNIWTPHTESPSRAQPLKPVMFWIHGGGLFIGSIFQSQYNASALAAHDVVVVSANYRLGPFGFLYGGDRSAPGNVAFYDQILALKWVRENIHLFNGDRDRITIFGESGGSWSVSAHLFSPLSRGLFKRAIMESGAVFYNKLRQPYSKSEVLLMAKKFAASLNCSSSKWLDCLRGIDAQVLMANYNTNVQIFPLLDTEFLPISAQKAFNRHVFNKNLDVMA</sequence>
<evidence type="ECO:0008006" key="9">
    <source>
        <dbReference type="Google" id="ProtNLM"/>
    </source>
</evidence>
<feature type="domain" description="Carboxylesterase type B" evidence="5">
    <location>
        <begin position="811"/>
        <end position="1271"/>
    </location>
</feature>
<reference evidence="7" key="1">
    <citation type="submission" date="2020-11" db="EMBL/GenBank/DDBJ databases">
        <authorList>
            <person name="Tran Van P."/>
        </authorList>
    </citation>
    <scope>NUCLEOTIDE SEQUENCE</scope>
</reference>
<protein>
    <recommendedName>
        <fullName evidence="9">Acetylcholinesterase</fullName>
    </recommendedName>
</protein>
<evidence type="ECO:0000259" key="6">
    <source>
        <dbReference type="Pfam" id="PF07859"/>
    </source>
</evidence>
<dbReference type="PANTHER" id="PTHR43918:SF4">
    <property type="entry name" value="CARBOXYLIC ESTER HYDROLASE"/>
    <property type="match status" value="1"/>
</dbReference>
<evidence type="ECO:0000259" key="5">
    <source>
        <dbReference type="Pfam" id="PF00135"/>
    </source>
</evidence>
<dbReference type="Gene3D" id="3.90.550.20">
    <property type="match status" value="1"/>
</dbReference>
<evidence type="ECO:0000256" key="1">
    <source>
        <dbReference type="ARBA" id="ARBA00005964"/>
    </source>
</evidence>
<evidence type="ECO:0000313" key="7">
    <source>
        <dbReference type="EMBL" id="CAD7643624.1"/>
    </source>
</evidence>
<dbReference type="GO" id="GO:0006581">
    <property type="term" value="P:acetylcholine catabolic process"/>
    <property type="evidence" value="ECO:0007669"/>
    <property type="project" value="TreeGrafter"/>
</dbReference>
<evidence type="ECO:0000313" key="8">
    <source>
        <dbReference type="Proteomes" id="UP000728032"/>
    </source>
</evidence>
<dbReference type="Pfam" id="PF04488">
    <property type="entry name" value="Gly_transf_sug"/>
    <property type="match status" value="1"/>
</dbReference>
<dbReference type="PANTHER" id="PTHR43918">
    <property type="entry name" value="ACETYLCHOLINESTERASE"/>
    <property type="match status" value="1"/>
</dbReference>
<dbReference type="InterPro" id="IPR050654">
    <property type="entry name" value="AChE-related_enzymes"/>
</dbReference>
<dbReference type="EMBL" id="OC916244">
    <property type="protein sequence ID" value="CAD7643624.1"/>
    <property type="molecule type" value="Genomic_DNA"/>
</dbReference>
<keyword evidence="8" id="KW-1185">Reference proteome</keyword>
<dbReference type="InterPro" id="IPR029044">
    <property type="entry name" value="Nucleotide-diphossugar_trans"/>
</dbReference>
<dbReference type="SUPFAM" id="SSF53474">
    <property type="entry name" value="alpha/beta-Hydrolases"/>
    <property type="match status" value="6"/>
</dbReference>
<feature type="domain" description="Carboxylesterase type B" evidence="5">
    <location>
        <begin position="1274"/>
        <end position="1737"/>
    </location>
</feature>
<dbReference type="InterPro" id="IPR019826">
    <property type="entry name" value="Carboxylesterase_B_AS"/>
</dbReference>
<feature type="domain" description="Alpha/beta hydrolase fold-3" evidence="6">
    <location>
        <begin position="1845"/>
        <end position="1933"/>
    </location>
</feature>
<proteinExistence type="inferred from homology"/>
<gene>
    <name evidence="7" type="ORF">ONB1V03_LOCUS4230</name>
</gene>
<organism evidence="7">
    <name type="scientific">Oppiella nova</name>
    <dbReference type="NCBI Taxonomy" id="334625"/>
    <lineage>
        <taxon>Eukaryota</taxon>
        <taxon>Metazoa</taxon>
        <taxon>Ecdysozoa</taxon>
        <taxon>Arthropoda</taxon>
        <taxon>Chelicerata</taxon>
        <taxon>Arachnida</taxon>
        <taxon>Acari</taxon>
        <taxon>Acariformes</taxon>
        <taxon>Sarcoptiformes</taxon>
        <taxon>Oribatida</taxon>
        <taxon>Brachypylina</taxon>
        <taxon>Oppioidea</taxon>
        <taxon>Oppiidae</taxon>
        <taxon>Oppiella</taxon>
    </lineage>
</organism>
<dbReference type="InterPro" id="IPR007577">
    <property type="entry name" value="GlycoTrfase_DXD_sugar-bd_CS"/>
</dbReference>
<dbReference type="GO" id="GO:0003990">
    <property type="term" value="F:acetylcholinesterase activity"/>
    <property type="evidence" value="ECO:0007669"/>
    <property type="project" value="TreeGrafter"/>
</dbReference>
<dbReference type="InterPro" id="IPR029058">
    <property type="entry name" value="AB_hydrolase_fold"/>
</dbReference>
<comment type="similarity">
    <text evidence="1">Belongs to the type-B carboxylesterase/lipase family.</text>
</comment>
<dbReference type="GO" id="GO:0005615">
    <property type="term" value="C:extracellular space"/>
    <property type="evidence" value="ECO:0007669"/>
    <property type="project" value="TreeGrafter"/>
</dbReference>
<dbReference type="PROSITE" id="PS00122">
    <property type="entry name" value="CARBOXYLESTERASE_B_1"/>
    <property type="match status" value="3"/>
</dbReference>
<dbReference type="InterPro" id="IPR013094">
    <property type="entry name" value="AB_hydrolase_3"/>
</dbReference>
<dbReference type="EMBL" id="CAJPVJ010001419">
    <property type="protein sequence ID" value="CAG2164680.1"/>
    <property type="molecule type" value="Genomic_DNA"/>
</dbReference>
<dbReference type="Gene3D" id="3.40.50.1820">
    <property type="entry name" value="alpha/beta hydrolase"/>
    <property type="match status" value="6"/>
</dbReference>
<evidence type="ECO:0000256" key="2">
    <source>
        <dbReference type="ARBA" id="ARBA00022487"/>
    </source>
</evidence>
<dbReference type="Proteomes" id="UP000728032">
    <property type="component" value="Unassembled WGS sequence"/>
</dbReference>
<name>A0A7R9LND3_9ACAR</name>
<dbReference type="InterPro" id="IPR002018">
    <property type="entry name" value="CarbesteraseB"/>
</dbReference>
<feature type="domain" description="Carboxylesterase type B" evidence="5">
    <location>
        <begin position="288"/>
        <end position="328"/>
    </location>
</feature>
<evidence type="ECO:0000256" key="3">
    <source>
        <dbReference type="ARBA" id="ARBA00022801"/>
    </source>
</evidence>
<evidence type="ECO:0000256" key="4">
    <source>
        <dbReference type="ARBA" id="ARBA00023180"/>
    </source>
</evidence>
<keyword evidence="3" id="KW-0378">Hydrolase</keyword>
<dbReference type="Pfam" id="PF00135">
    <property type="entry name" value="COesterase"/>
    <property type="match status" value="4"/>
</dbReference>
<keyword evidence="2" id="KW-0719">Serine esterase</keyword>
<keyword evidence="4" id="KW-0325">Glycoprotein</keyword>
<feature type="domain" description="Carboxylesterase type B" evidence="5">
    <location>
        <begin position="331"/>
        <end position="745"/>
    </location>
</feature>
<dbReference type="GO" id="GO:0019695">
    <property type="term" value="P:choline metabolic process"/>
    <property type="evidence" value="ECO:0007669"/>
    <property type="project" value="TreeGrafter"/>
</dbReference>
<feature type="non-terminal residue" evidence="7">
    <location>
        <position position="1"/>
    </location>
</feature>
<dbReference type="GO" id="GO:0005886">
    <property type="term" value="C:plasma membrane"/>
    <property type="evidence" value="ECO:0007669"/>
    <property type="project" value="TreeGrafter"/>
</dbReference>